<dbReference type="EMBL" id="BK015304">
    <property type="protein sequence ID" value="DAE00554.1"/>
    <property type="molecule type" value="Genomic_DNA"/>
</dbReference>
<proteinExistence type="predicted"/>
<sequence length="74" mass="8532">MDQKYIVIARRVLPMQVNGWGEGEIRLILSGKNFPAKITARIPHIRSANSQKITVKKRNRHADPSKLRIRNLKC</sequence>
<protein>
    <submittedName>
        <fullName evidence="1">Uncharacterized protein</fullName>
    </submittedName>
</protein>
<reference evidence="1" key="1">
    <citation type="journal article" date="2021" name="Proc. Natl. Acad. Sci. U.S.A.">
        <title>A Catalog of Tens of Thousands of Viruses from Human Metagenomes Reveals Hidden Associations with Chronic Diseases.</title>
        <authorList>
            <person name="Tisza M.J."/>
            <person name="Buck C.B."/>
        </authorList>
    </citation>
    <scope>NUCLEOTIDE SEQUENCE</scope>
    <source>
        <strain evidence="1">CtjOQ18</strain>
    </source>
</reference>
<name>A0A8S5P0Q8_9CAUD</name>
<organism evidence="1">
    <name type="scientific">Peduovirinae sp. ctjOQ18</name>
    <dbReference type="NCBI Taxonomy" id="2825161"/>
    <lineage>
        <taxon>Viruses</taxon>
        <taxon>Duplodnaviria</taxon>
        <taxon>Heunggongvirae</taxon>
        <taxon>Uroviricota</taxon>
        <taxon>Caudoviricetes</taxon>
        <taxon>Peduoviridae</taxon>
    </lineage>
</organism>
<evidence type="ECO:0000313" key="1">
    <source>
        <dbReference type="EMBL" id="DAE00554.1"/>
    </source>
</evidence>
<accession>A0A8S5P0Q8</accession>